<comment type="caution">
    <text evidence="2">The sequence shown here is derived from an EMBL/GenBank/DDBJ whole genome shotgun (WGS) entry which is preliminary data.</text>
</comment>
<feature type="compositionally biased region" description="Basic and acidic residues" evidence="1">
    <location>
        <begin position="293"/>
        <end position="311"/>
    </location>
</feature>
<feature type="region of interest" description="Disordered" evidence="1">
    <location>
        <begin position="355"/>
        <end position="378"/>
    </location>
</feature>
<feature type="compositionally biased region" description="Low complexity" evidence="1">
    <location>
        <begin position="359"/>
        <end position="372"/>
    </location>
</feature>
<reference evidence="2 3" key="1">
    <citation type="submission" date="2016-08" db="EMBL/GenBank/DDBJ databases">
        <title>A Parts List for Fungal Cellulosomes Revealed by Comparative Genomics.</title>
        <authorList>
            <consortium name="DOE Joint Genome Institute"/>
            <person name="Haitjema C.H."/>
            <person name="Gilmore S.P."/>
            <person name="Henske J.K."/>
            <person name="Solomon K.V."/>
            <person name="De Groot R."/>
            <person name="Kuo A."/>
            <person name="Mondo S.J."/>
            <person name="Salamov A.A."/>
            <person name="Labutti K."/>
            <person name="Zhao Z."/>
            <person name="Chiniquy J."/>
            <person name="Barry K."/>
            <person name="Brewer H.M."/>
            <person name="Purvine S.O."/>
            <person name="Wright A.T."/>
            <person name="Boxma B."/>
            <person name="Van Alen T."/>
            <person name="Hackstein J.H."/>
            <person name="Baker S.E."/>
            <person name="Grigoriev I.V."/>
            <person name="O'Malley M.A."/>
        </authorList>
    </citation>
    <scope>NUCLEOTIDE SEQUENCE [LARGE SCALE GENOMIC DNA]</scope>
    <source>
        <strain evidence="2 3">G1</strain>
    </source>
</reference>
<keyword evidence="3" id="KW-1185">Reference proteome</keyword>
<sequence length="538" mass="62704">MDKEKEKKEVEDKKNRKIEKIKEKKNENENKVIEKENTTTMEKGKDKETEKRSFRKESKGISKRIVNLFYLEKEVNSWNIASDFNQIFDLRALQFLLDIIQKESNNVKFGLDRKFINNVLSILYNKLSVIKNDSISNEINTVEFKSIKYNINKLIKADKEWKCRCNSPLFTYINHNSEDEIKFKKSIRWKNNQNIPTEKERMNKYKKLNYFKNKNIDEFLKRKTIFEPTVIVKEKPNSFLRSGHNLPVSKSISVPTKVSKSMLSSNQKQVKKLVILGREEIQNIEKEEKQRLQELKERKSEEKKRKKEEKLKKKSKRKSNTSKSSKSTSSPKELEKPSSSDFAIIIDDVDDEDEKSAFSSPISISSDDCSPPMAGSSVFEEPSPILMNETESIPSSPIRSLIRSPSTSPIKPLLTESPQNMIAPLTSSSIPTSTSFNNASNQFMVTNEIKTHDYLDSIIKIDNSYNIKFNDFNPSDYLWEKNGSNVDKMLNTNWISEETNKIVNKYFEINENDYEENENMEIDYDNEFSNSEYKGLTK</sequence>
<dbReference type="AlphaFoldDB" id="A0A1Y2CJC0"/>
<feature type="region of interest" description="Disordered" evidence="1">
    <location>
        <begin position="22"/>
        <end position="54"/>
    </location>
</feature>
<evidence type="ECO:0000313" key="2">
    <source>
        <dbReference type="EMBL" id="ORY47119.1"/>
    </source>
</evidence>
<evidence type="ECO:0000313" key="3">
    <source>
        <dbReference type="Proteomes" id="UP000193920"/>
    </source>
</evidence>
<organism evidence="2 3">
    <name type="scientific">Neocallimastix californiae</name>
    <dbReference type="NCBI Taxonomy" id="1754190"/>
    <lineage>
        <taxon>Eukaryota</taxon>
        <taxon>Fungi</taxon>
        <taxon>Fungi incertae sedis</taxon>
        <taxon>Chytridiomycota</taxon>
        <taxon>Chytridiomycota incertae sedis</taxon>
        <taxon>Neocallimastigomycetes</taxon>
        <taxon>Neocallimastigales</taxon>
        <taxon>Neocallimastigaceae</taxon>
        <taxon>Neocallimastix</taxon>
    </lineage>
</organism>
<accession>A0A1Y2CJC0</accession>
<feature type="region of interest" description="Disordered" evidence="1">
    <location>
        <begin position="293"/>
        <end position="341"/>
    </location>
</feature>
<dbReference type="OrthoDB" id="2162249at2759"/>
<gene>
    <name evidence="2" type="ORF">LY90DRAFT_671213</name>
</gene>
<proteinExistence type="predicted"/>
<dbReference type="EMBL" id="MCOG01000105">
    <property type="protein sequence ID" value="ORY47119.1"/>
    <property type="molecule type" value="Genomic_DNA"/>
</dbReference>
<name>A0A1Y2CJC0_9FUNG</name>
<evidence type="ECO:0000256" key="1">
    <source>
        <dbReference type="SAM" id="MobiDB-lite"/>
    </source>
</evidence>
<protein>
    <submittedName>
        <fullName evidence="2">Uncharacterized protein</fullName>
    </submittedName>
</protein>
<dbReference type="Proteomes" id="UP000193920">
    <property type="component" value="Unassembled WGS sequence"/>
</dbReference>
<feature type="compositionally biased region" description="Low complexity" evidence="1">
    <location>
        <begin position="321"/>
        <end position="331"/>
    </location>
</feature>